<organism evidence="2 3">
    <name type="scientific">SAR86 cluster bacterium</name>
    <dbReference type="NCBI Taxonomy" id="2030880"/>
    <lineage>
        <taxon>Bacteria</taxon>
        <taxon>Pseudomonadati</taxon>
        <taxon>Pseudomonadota</taxon>
        <taxon>Gammaproteobacteria</taxon>
        <taxon>SAR86 cluster</taxon>
    </lineage>
</organism>
<dbReference type="Proteomes" id="UP000754644">
    <property type="component" value="Unassembled WGS sequence"/>
</dbReference>
<dbReference type="PRINTS" id="PR00111">
    <property type="entry name" value="ABHYDROLASE"/>
</dbReference>
<protein>
    <submittedName>
        <fullName evidence="2">Alpha/beta hydrolase</fullName>
    </submittedName>
</protein>
<keyword evidence="2" id="KW-0378">Hydrolase</keyword>
<dbReference type="InterPro" id="IPR050228">
    <property type="entry name" value="Carboxylesterase_BioH"/>
</dbReference>
<dbReference type="InterPro" id="IPR000073">
    <property type="entry name" value="AB_hydrolase_1"/>
</dbReference>
<name>A0A972VXN8_9GAMM</name>
<evidence type="ECO:0000259" key="1">
    <source>
        <dbReference type="Pfam" id="PF12697"/>
    </source>
</evidence>
<dbReference type="Pfam" id="PF12697">
    <property type="entry name" value="Abhydrolase_6"/>
    <property type="match status" value="1"/>
</dbReference>
<dbReference type="PANTHER" id="PTHR43194">
    <property type="entry name" value="HYDROLASE ALPHA/BETA FOLD FAMILY"/>
    <property type="match status" value="1"/>
</dbReference>
<dbReference type="Gene3D" id="3.40.50.1820">
    <property type="entry name" value="alpha/beta hydrolase"/>
    <property type="match status" value="1"/>
</dbReference>
<gene>
    <name evidence="2" type="ORF">HQ497_08570</name>
</gene>
<sequence>MTGVDCAPYHCEGRYVTVSENIPGWFSKSLEVVPESKTIDVGGVAIHSLRWGSDTSKPGVIFVHGNGAHAHWWSFIAPFFLDHYRAIAIDLAGAGDSGASDGYTPEAFAAQINAVADDAGFGADTIIVGHSFGGYITLKTGLLYSQRLGGIVLVDSAVRPPDFQWERDPKSSPLKRKRIYPDFESALARFRLMPPQGCDNDYILDYIGRHSIKQVDDGWTWKFDDTMFNKFEFGTDLHKDLARLQCRVGVIYGEDSYLFTQDIADFMFKVLDESVPFVAIPEAQHHLFLDQPLAFVSALRTLLAEWRHSKPNRHIGSIS</sequence>
<dbReference type="GO" id="GO:0016787">
    <property type="term" value="F:hydrolase activity"/>
    <property type="evidence" value="ECO:0007669"/>
    <property type="project" value="UniProtKB-KW"/>
</dbReference>
<reference evidence="2" key="1">
    <citation type="submission" date="2020-05" db="EMBL/GenBank/DDBJ databases">
        <title>Sulfur intermediates as new biogeochemical hubs in an aquatic model microbial ecosystem.</title>
        <authorList>
            <person name="Vigneron A."/>
        </authorList>
    </citation>
    <scope>NUCLEOTIDE SEQUENCE</scope>
    <source>
        <strain evidence="2">Bin.250</strain>
    </source>
</reference>
<dbReference type="EMBL" id="JABMOJ010000318">
    <property type="protein sequence ID" value="NQV65406.1"/>
    <property type="molecule type" value="Genomic_DNA"/>
</dbReference>
<dbReference type="InterPro" id="IPR029058">
    <property type="entry name" value="AB_hydrolase_fold"/>
</dbReference>
<dbReference type="AlphaFoldDB" id="A0A972VXN8"/>
<evidence type="ECO:0000313" key="2">
    <source>
        <dbReference type="EMBL" id="NQV65406.1"/>
    </source>
</evidence>
<dbReference type="PANTHER" id="PTHR43194:SF2">
    <property type="entry name" value="PEROXISOMAL MEMBRANE PROTEIN LPX1"/>
    <property type="match status" value="1"/>
</dbReference>
<evidence type="ECO:0000313" key="3">
    <source>
        <dbReference type="Proteomes" id="UP000754644"/>
    </source>
</evidence>
<dbReference type="SUPFAM" id="SSF53474">
    <property type="entry name" value="alpha/beta-Hydrolases"/>
    <property type="match status" value="1"/>
</dbReference>
<feature type="domain" description="AB hydrolase-1" evidence="1">
    <location>
        <begin position="60"/>
        <end position="297"/>
    </location>
</feature>
<proteinExistence type="predicted"/>
<accession>A0A972VXN8</accession>
<comment type="caution">
    <text evidence="2">The sequence shown here is derived from an EMBL/GenBank/DDBJ whole genome shotgun (WGS) entry which is preliminary data.</text>
</comment>